<feature type="region of interest" description="Disordered" evidence="3">
    <location>
        <begin position="468"/>
        <end position="674"/>
    </location>
</feature>
<organism evidence="6 7">
    <name type="scientific">Monilinia vaccinii-corymbosi</name>
    <dbReference type="NCBI Taxonomy" id="61207"/>
    <lineage>
        <taxon>Eukaryota</taxon>
        <taxon>Fungi</taxon>
        <taxon>Dikarya</taxon>
        <taxon>Ascomycota</taxon>
        <taxon>Pezizomycotina</taxon>
        <taxon>Leotiomycetes</taxon>
        <taxon>Helotiales</taxon>
        <taxon>Sclerotiniaceae</taxon>
        <taxon>Monilinia</taxon>
    </lineage>
</organism>
<feature type="compositionally biased region" description="Pro residues" evidence="3">
    <location>
        <begin position="506"/>
        <end position="523"/>
    </location>
</feature>
<dbReference type="InterPro" id="IPR001452">
    <property type="entry name" value="SH3_domain"/>
</dbReference>
<feature type="region of interest" description="Disordered" evidence="3">
    <location>
        <begin position="1"/>
        <end position="29"/>
    </location>
</feature>
<feature type="compositionally biased region" description="Polar residues" evidence="3">
    <location>
        <begin position="605"/>
        <end position="614"/>
    </location>
</feature>
<evidence type="ECO:0000313" key="7">
    <source>
        <dbReference type="Proteomes" id="UP000672032"/>
    </source>
</evidence>
<feature type="compositionally biased region" description="Low complexity" evidence="3">
    <location>
        <begin position="142"/>
        <end position="159"/>
    </location>
</feature>
<evidence type="ECO:0000259" key="5">
    <source>
        <dbReference type="PROSITE" id="PS50002"/>
    </source>
</evidence>
<evidence type="ECO:0000256" key="3">
    <source>
        <dbReference type="SAM" id="MobiDB-lite"/>
    </source>
</evidence>
<feature type="region of interest" description="Disordered" evidence="3">
    <location>
        <begin position="55"/>
        <end position="108"/>
    </location>
</feature>
<evidence type="ECO:0000256" key="1">
    <source>
        <dbReference type="ARBA" id="ARBA00022443"/>
    </source>
</evidence>
<keyword evidence="7" id="KW-1185">Reference proteome</keyword>
<feature type="compositionally biased region" description="Acidic residues" evidence="3">
    <location>
        <begin position="62"/>
        <end position="71"/>
    </location>
</feature>
<keyword evidence="1 2" id="KW-0728">SH3 domain</keyword>
<dbReference type="OrthoDB" id="5340910at2759"/>
<protein>
    <recommendedName>
        <fullName evidence="5">SH3 domain-containing protein</fullName>
    </recommendedName>
</protein>
<dbReference type="InterPro" id="IPR035521">
    <property type="entry name" value="Fus1_SH3"/>
</dbReference>
<name>A0A8A3PFN6_9HELO</name>
<dbReference type="SUPFAM" id="SSF50044">
    <property type="entry name" value="SH3-domain"/>
    <property type="match status" value="1"/>
</dbReference>
<keyword evidence="4" id="KW-0472">Membrane</keyword>
<dbReference type="PROSITE" id="PS50002">
    <property type="entry name" value="SH3"/>
    <property type="match status" value="1"/>
</dbReference>
<accession>A0A8A3PFN6</accession>
<feature type="compositionally biased region" description="Low complexity" evidence="3">
    <location>
        <begin position="73"/>
        <end position="98"/>
    </location>
</feature>
<feature type="transmembrane region" description="Helical" evidence="4">
    <location>
        <begin position="168"/>
        <end position="189"/>
    </location>
</feature>
<evidence type="ECO:0000256" key="2">
    <source>
        <dbReference type="PROSITE-ProRule" id="PRU00192"/>
    </source>
</evidence>
<feature type="compositionally biased region" description="Basic residues" evidence="3">
    <location>
        <begin position="1"/>
        <end position="13"/>
    </location>
</feature>
<evidence type="ECO:0000313" key="6">
    <source>
        <dbReference type="EMBL" id="QSZ33863.1"/>
    </source>
</evidence>
<dbReference type="CDD" id="cd11854">
    <property type="entry name" value="SH3_Fus1p"/>
    <property type="match status" value="1"/>
</dbReference>
<dbReference type="Proteomes" id="UP000672032">
    <property type="component" value="Chromosome 4"/>
</dbReference>
<evidence type="ECO:0000256" key="4">
    <source>
        <dbReference type="SAM" id="Phobius"/>
    </source>
</evidence>
<keyword evidence="4" id="KW-1133">Transmembrane helix</keyword>
<dbReference type="Gene3D" id="2.30.30.40">
    <property type="entry name" value="SH3 Domains"/>
    <property type="match status" value="1"/>
</dbReference>
<dbReference type="InterPro" id="IPR036028">
    <property type="entry name" value="SH3-like_dom_sf"/>
</dbReference>
<feature type="region of interest" description="Disordered" evidence="3">
    <location>
        <begin position="142"/>
        <end position="161"/>
    </location>
</feature>
<dbReference type="Pfam" id="PF14604">
    <property type="entry name" value="SH3_9"/>
    <property type="match status" value="1"/>
</dbReference>
<sequence>MKGRPHQHNRHERRAGLSQQDIPAPIEIREPDHIKQAIVSVVYVTADPTFDGPIAGYLTLGPDDDDEDEDGATSSPPAHTTTPSRPKSTTAKTTSSNSYRPTSHSTELPSSIIATASVGGSGPILAATSYRSTNTATLTAPTATASNKASSTAAADTSSEGMSVGGKAGLTIGILLLFGVALVLLLFFFKKKRQAAKSERLDDDDDEKSLAAATSARRAEADRVGSQHQASQGSTQGGAEAAAPILHRLSPLRPVTQFQPFNEKQEMNQAPGRMSGVITPISTAAKYQPNEEHNKNNPFGNHAEAIDTPNTTGPAVIEGFTATGEVIATSAVAASAISSNSAPTVQPAGPARVPVKPLGLARSASKAGNGRKQMDFTTNNITLTPPSPSGSEFSNASTVQSAAGKAIAAAGGPPNTTVHRVQLDFAPSMDDELELKAGQLIRILHEYDDGWALCIRLDRSKQGVVPRTCLSTRPVKPRPQQTGPQGSPGMRPQQRPMSPAMNKGPPRGPGMQGPPRPMPPNGQGPPRGSGMMQGPPKSMAPGNRPMTPQGNRPMVPPNHPNQQRPMTPQGPLVPRPLTPQGQTNQQRPVTPPNQQVAPPNKQVAPPNQQVTPPNQKIDLPVEGRARRDSDTDPISSQPTPLINHSETTHGPSNSPSPQGVRSQIERKPLPGQAL</sequence>
<feature type="domain" description="SH3" evidence="5">
    <location>
        <begin position="414"/>
        <end position="475"/>
    </location>
</feature>
<feature type="region of interest" description="Disordered" evidence="3">
    <location>
        <begin position="197"/>
        <end position="240"/>
    </location>
</feature>
<reference evidence="6" key="1">
    <citation type="submission" date="2020-10" db="EMBL/GenBank/DDBJ databases">
        <title>Genome Sequence of Monilinia vaccinii-corymbosi Sheds Light on Mummy Berry Disease Infection of Blueberry and Mating Type.</title>
        <authorList>
            <person name="Yow A.G."/>
            <person name="Zhang Y."/>
            <person name="Bansal K."/>
            <person name="Eacker S.M."/>
            <person name="Sullivan S."/>
            <person name="Liachko I."/>
            <person name="Cubeta M.A."/>
            <person name="Rollins J.A."/>
            <person name="Ashrafi H."/>
        </authorList>
    </citation>
    <scope>NUCLEOTIDE SEQUENCE</scope>
    <source>
        <strain evidence="6">RL-1</strain>
    </source>
</reference>
<keyword evidence="4" id="KW-0812">Transmembrane</keyword>
<proteinExistence type="predicted"/>
<dbReference type="EMBL" id="CP063408">
    <property type="protein sequence ID" value="QSZ33863.1"/>
    <property type="molecule type" value="Genomic_DNA"/>
</dbReference>
<feature type="compositionally biased region" description="Polar residues" evidence="3">
    <location>
        <begin position="632"/>
        <end position="661"/>
    </location>
</feature>
<dbReference type="AlphaFoldDB" id="A0A8A3PFN6"/>
<feature type="compositionally biased region" description="Polar residues" evidence="3">
    <location>
        <begin position="579"/>
        <end position="597"/>
    </location>
</feature>
<gene>
    <name evidence="6" type="ORF">DSL72_005436</name>
</gene>
<dbReference type="SMART" id="SM00326">
    <property type="entry name" value="SH3"/>
    <property type="match status" value="1"/>
</dbReference>
<feature type="compositionally biased region" description="Basic and acidic residues" evidence="3">
    <location>
        <begin position="619"/>
        <end position="630"/>
    </location>
</feature>
<feature type="compositionally biased region" description="Polar residues" evidence="3">
    <location>
        <begin position="99"/>
        <end position="108"/>
    </location>
</feature>